<keyword evidence="2" id="KW-1185">Reference proteome</keyword>
<evidence type="ECO:0000313" key="2">
    <source>
        <dbReference type="Proteomes" id="UP001163835"/>
    </source>
</evidence>
<gene>
    <name evidence="1" type="ORF">F5876DRAFT_79818</name>
</gene>
<evidence type="ECO:0000313" key="1">
    <source>
        <dbReference type="EMBL" id="KAJ3807328.1"/>
    </source>
</evidence>
<organism evidence="1 2">
    <name type="scientific">Lentinula aff. lateritia</name>
    <dbReference type="NCBI Taxonomy" id="2804960"/>
    <lineage>
        <taxon>Eukaryota</taxon>
        <taxon>Fungi</taxon>
        <taxon>Dikarya</taxon>
        <taxon>Basidiomycota</taxon>
        <taxon>Agaricomycotina</taxon>
        <taxon>Agaricomycetes</taxon>
        <taxon>Agaricomycetidae</taxon>
        <taxon>Agaricales</taxon>
        <taxon>Marasmiineae</taxon>
        <taxon>Omphalotaceae</taxon>
        <taxon>Lentinula</taxon>
    </lineage>
</organism>
<comment type="caution">
    <text evidence="1">The sequence shown here is derived from an EMBL/GenBank/DDBJ whole genome shotgun (WGS) entry which is preliminary data.</text>
</comment>
<dbReference type="Proteomes" id="UP001163835">
    <property type="component" value="Unassembled WGS sequence"/>
</dbReference>
<name>A0ACC1TRP5_9AGAR</name>
<dbReference type="EMBL" id="MU795317">
    <property type="protein sequence ID" value="KAJ3807328.1"/>
    <property type="molecule type" value="Genomic_DNA"/>
</dbReference>
<sequence length="1280" mass="141183">MEGTRVGIIKEISDWINSSDPDASRAYFLCGEAGTGKSTISHTIGKIFHQHLGAFFGFSRTFARERTPSNALRTIAYDLSIRFSDIEQGLLKALQDNPHILGSVNLRDLWNVLIVGPAKMLKNPFTPVVIIIDALDECGSQEKDGPRDKLLALLINNTNELPRNFHVLVTTRLESDVIVHLESSSEPHVQYMSKISNTNEDIFKYVCHQMMNGSKRGMLKEDQCKILAERAEGFFQWAYTVCKSLHGQGKAGMSVNKRFQRFITLGPADQKDLQALDRLYMSILNDVFDPEDEDAMNSYRQVVSQLLAAFQPLSQTVLKRLQLAGDVEEDDESNVEYVLPFLGSLLTGVDGLDAPVKPVHASVRDFLLDSNRSKQFVVDLKEGHTTLAKGTLNIMVEDLHFNMCDLENSYILNSEVKDLHKKILKGLSMEILYACCFWDLHLEKLEQKDWCLPILQKFFYNYSLFWIETLSLTRNMHVASRAATIIRKIIGNAKGAMNDNELQDFVQEIRLFVQGFGKMITDSTPHLYLSGIPFLPRGSRLITNYAEKFKNVPVISKGHKATWPQQQASLQGHTGQVSSVAFSTNGERIISGSWDKSIRIWNGETGEIVGNAIKTAMGVNAVAFSPDCKKIVIGSSDSSVIIWDVESEKICGDPLLGHTHQVSSVAFSPDGRKIISGSWDKSVRVWSTQTGTALFDALQGHTKGVKSVAFSPNGQTIVSGSDDFTIRVWDAETGKAVGHPLQGHTNEVTSVACSRRGKMVASGSADNSVRMWNIETGEPVGGSLQKHTNTVTYIAFSPDGTRIASASFDNTIIIWNIVIGEPIGRPLQGHIDAVSSLAFSPDGKRIVSGSWDKLVRIWNLESNERLEGESPGHRGGITSIVFSPDGKRIVSGSLDNSAKIWDADTGHPVGNPLLGHSNYILAIACSPNGKKLVTGSLDHSVRIWDTETQEAIGNPLQGHTKGILCISFSPDGKTIASGSLDNSIIIWNAESGNAFGNQLNEHTGAVSSVAFSPNGQKIISGSWDKTIRIWNRYTGEAVGDCLQGHTNGVTSVAFSPDGQKLISGSFDCTLCIWDLDNEDPKPVVLQGHKGIVTSVAFSPDGNKIASASEDHSIRIWNVETGSAIGVPLWGHSRRVNSIAFSPNGKMIASGSLDKSVRLWHVENGFSTISFPFDTCHIDGKGWLCNSNSELLIWIPPEYRFVLLFLPMQFLISQDGLCILDLSHFKHGTDWKECFTGYRQIMEKQQNLIPDTLKVLKWGNPKQLLYTLVITHVALEKQVWE</sequence>
<accession>A0ACC1TRP5</accession>
<protein>
    <submittedName>
        <fullName evidence="1">WD40-repeat-containing domain protein</fullName>
    </submittedName>
</protein>
<reference evidence="1" key="1">
    <citation type="submission" date="2022-09" db="EMBL/GenBank/DDBJ databases">
        <title>A Global Phylogenomic Analysis of the Shiitake Genus Lentinula.</title>
        <authorList>
            <consortium name="DOE Joint Genome Institute"/>
            <person name="Sierra-Patev S."/>
            <person name="Min B."/>
            <person name="Naranjo-Ortiz M."/>
            <person name="Looney B."/>
            <person name="Konkel Z."/>
            <person name="Slot J.C."/>
            <person name="Sakamoto Y."/>
            <person name="Steenwyk J.L."/>
            <person name="Rokas A."/>
            <person name="Carro J."/>
            <person name="Camarero S."/>
            <person name="Ferreira P."/>
            <person name="Molpeceres G."/>
            <person name="Ruiz-Duenas F.J."/>
            <person name="Serrano A."/>
            <person name="Henrissat B."/>
            <person name="Drula E."/>
            <person name="Hughes K.W."/>
            <person name="Mata J.L."/>
            <person name="Ishikawa N.K."/>
            <person name="Vargas-Isla R."/>
            <person name="Ushijima S."/>
            <person name="Smith C.A."/>
            <person name="Ahrendt S."/>
            <person name="Andreopoulos W."/>
            <person name="He G."/>
            <person name="Labutti K."/>
            <person name="Lipzen A."/>
            <person name="Ng V."/>
            <person name="Riley R."/>
            <person name="Sandor L."/>
            <person name="Barry K."/>
            <person name="Martinez A.T."/>
            <person name="Xiao Y."/>
            <person name="Gibbons J.G."/>
            <person name="Terashima K."/>
            <person name="Grigoriev I.V."/>
            <person name="Hibbett D.S."/>
        </authorList>
    </citation>
    <scope>NUCLEOTIDE SEQUENCE</scope>
    <source>
        <strain evidence="1">TMI1499</strain>
    </source>
</reference>
<proteinExistence type="predicted"/>